<proteinExistence type="predicted"/>
<organism evidence="2 3">
    <name type="scientific">Austropuccinia psidii MF-1</name>
    <dbReference type="NCBI Taxonomy" id="1389203"/>
    <lineage>
        <taxon>Eukaryota</taxon>
        <taxon>Fungi</taxon>
        <taxon>Dikarya</taxon>
        <taxon>Basidiomycota</taxon>
        <taxon>Pucciniomycotina</taxon>
        <taxon>Pucciniomycetes</taxon>
        <taxon>Pucciniales</taxon>
        <taxon>Sphaerophragmiaceae</taxon>
        <taxon>Austropuccinia</taxon>
    </lineage>
</organism>
<protein>
    <submittedName>
        <fullName evidence="2">Uncharacterized protein</fullName>
    </submittedName>
</protein>
<dbReference type="AlphaFoldDB" id="A0A9Q3CD33"/>
<evidence type="ECO:0000313" key="3">
    <source>
        <dbReference type="Proteomes" id="UP000765509"/>
    </source>
</evidence>
<evidence type="ECO:0000313" key="2">
    <source>
        <dbReference type="EMBL" id="MBW0482984.1"/>
    </source>
</evidence>
<gene>
    <name evidence="2" type="ORF">O181_022699</name>
</gene>
<sequence length="76" mass="8307">MATLPGSTAAGAHPIRRTGIADWKTHDHERFDSEKTKLVEAKGHPDGRHAAGDDISDLERDSDIRLKPHSDIDGLL</sequence>
<dbReference type="EMBL" id="AVOT02007026">
    <property type="protein sequence ID" value="MBW0482984.1"/>
    <property type="molecule type" value="Genomic_DNA"/>
</dbReference>
<comment type="caution">
    <text evidence="2">The sequence shown here is derived from an EMBL/GenBank/DDBJ whole genome shotgun (WGS) entry which is preliminary data.</text>
</comment>
<name>A0A9Q3CD33_9BASI</name>
<accession>A0A9Q3CD33</accession>
<dbReference type="Proteomes" id="UP000765509">
    <property type="component" value="Unassembled WGS sequence"/>
</dbReference>
<evidence type="ECO:0000256" key="1">
    <source>
        <dbReference type="SAM" id="MobiDB-lite"/>
    </source>
</evidence>
<feature type="compositionally biased region" description="Basic and acidic residues" evidence="1">
    <location>
        <begin position="23"/>
        <end position="62"/>
    </location>
</feature>
<keyword evidence="3" id="KW-1185">Reference proteome</keyword>
<feature type="region of interest" description="Disordered" evidence="1">
    <location>
        <begin position="1"/>
        <end position="62"/>
    </location>
</feature>
<reference evidence="2" key="1">
    <citation type="submission" date="2021-03" db="EMBL/GenBank/DDBJ databases">
        <title>Draft genome sequence of rust myrtle Austropuccinia psidii MF-1, a brazilian biotype.</title>
        <authorList>
            <person name="Quecine M.C."/>
            <person name="Pachon D.M.R."/>
            <person name="Bonatelli M.L."/>
            <person name="Correr F.H."/>
            <person name="Franceschini L.M."/>
            <person name="Leite T.F."/>
            <person name="Margarido G.R.A."/>
            <person name="Almeida C.A."/>
            <person name="Ferrarezi J.A."/>
            <person name="Labate C.A."/>
        </authorList>
    </citation>
    <scope>NUCLEOTIDE SEQUENCE</scope>
    <source>
        <strain evidence="2">MF-1</strain>
    </source>
</reference>